<feature type="binding site" evidence="9">
    <location>
        <position position="190"/>
    </location>
    <ligand>
        <name>2-oxoglutarate</name>
        <dbReference type="ChEBI" id="CHEBI:16810"/>
    </ligand>
</feature>
<dbReference type="GO" id="GO:0035516">
    <property type="term" value="F:broad specificity oxidative DNA demethylase activity"/>
    <property type="evidence" value="ECO:0007669"/>
    <property type="project" value="TreeGrafter"/>
</dbReference>
<dbReference type="OrthoDB" id="190276at2"/>
<keyword evidence="6" id="KW-0560">Oxidoreductase</keyword>
<keyword evidence="5 11" id="KW-0223">Dioxygenase</keyword>
<feature type="binding site" evidence="9">
    <location>
        <position position="115"/>
    </location>
    <ligand>
        <name>2-oxoglutarate</name>
        <dbReference type="ChEBI" id="CHEBI:16810"/>
    </ligand>
</feature>
<gene>
    <name evidence="11" type="ORF">SAMN02745729_101156</name>
</gene>
<evidence type="ECO:0000256" key="2">
    <source>
        <dbReference type="ARBA" id="ARBA00022723"/>
    </source>
</evidence>
<evidence type="ECO:0000313" key="11">
    <source>
        <dbReference type="EMBL" id="SDZ98942.1"/>
    </source>
</evidence>
<dbReference type="InterPro" id="IPR037151">
    <property type="entry name" value="AlkB-like_sf"/>
</dbReference>
<dbReference type="RefSeq" id="WP_091821551.1">
    <property type="nucleotide sequence ID" value="NZ_FNRJ01000001.1"/>
</dbReference>
<feature type="domain" description="Fe2OG dioxygenase" evidence="10">
    <location>
        <begin position="96"/>
        <end position="193"/>
    </location>
</feature>
<dbReference type="STRING" id="1122198.SAMN02745729_101156"/>
<evidence type="ECO:0000256" key="9">
    <source>
        <dbReference type="PIRSR" id="PIRSR632852-1"/>
    </source>
</evidence>
<dbReference type="EMBL" id="FNRJ01000001">
    <property type="protein sequence ID" value="SDZ98942.1"/>
    <property type="molecule type" value="Genomic_DNA"/>
</dbReference>
<dbReference type="GO" id="GO:0006307">
    <property type="term" value="P:DNA alkylation repair"/>
    <property type="evidence" value="ECO:0007669"/>
    <property type="project" value="TreeGrafter"/>
</dbReference>
<name>A0A1H3XK12_9GAMM</name>
<keyword evidence="8" id="KW-0234">DNA repair</keyword>
<protein>
    <submittedName>
        <fullName evidence="11">Alkylated DNA repair dioxygenase AlkB</fullName>
    </submittedName>
</protein>
<evidence type="ECO:0000256" key="4">
    <source>
        <dbReference type="ARBA" id="ARBA00022842"/>
    </source>
</evidence>
<keyword evidence="4" id="KW-0460">Magnesium</keyword>
<dbReference type="InterPro" id="IPR005123">
    <property type="entry name" value="Oxoglu/Fe-dep_dioxygenase_dom"/>
</dbReference>
<evidence type="ECO:0000256" key="7">
    <source>
        <dbReference type="ARBA" id="ARBA00023004"/>
    </source>
</evidence>
<evidence type="ECO:0000256" key="5">
    <source>
        <dbReference type="ARBA" id="ARBA00022964"/>
    </source>
</evidence>
<feature type="binding site" evidence="9">
    <location>
        <position position="188"/>
    </location>
    <ligand>
        <name>2-oxoglutarate</name>
        <dbReference type="ChEBI" id="CHEBI:16810"/>
    </ligand>
</feature>
<dbReference type="InterPro" id="IPR032852">
    <property type="entry name" value="ALKBH2"/>
</dbReference>
<dbReference type="Gene3D" id="2.60.120.590">
    <property type="entry name" value="Alpha-ketoglutarate-dependent dioxygenase AlkB-like"/>
    <property type="match status" value="1"/>
</dbReference>
<dbReference type="Proteomes" id="UP000242469">
    <property type="component" value="Unassembled WGS sequence"/>
</dbReference>
<feature type="binding site" evidence="9">
    <location>
        <position position="103"/>
    </location>
    <ligand>
        <name>2-oxoglutarate</name>
        <dbReference type="ChEBI" id="CHEBI:16810"/>
    </ligand>
</feature>
<dbReference type="GO" id="GO:0008198">
    <property type="term" value="F:ferrous iron binding"/>
    <property type="evidence" value="ECO:0007669"/>
    <property type="project" value="TreeGrafter"/>
</dbReference>
<organism evidence="11 12">
    <name type="scientific">Marinobacterium iners DSM 11526</name>
    <dbReference type="NCBI Taxonomy" id="1122198"/>
    <lineage>
        <taxon>Bacteria</taxon>
        <taxon>Pseudomonadati</taxon>
        <taxon>Pseudomonadota</taxon>
        <taxon>Gammaproteobacteria</taxon>
        <taxon>Oceanospirillales</taxon>
        <taxon>Oceanospirillaceae</taxon>
        <taxon>Marinobacterium</taxon>
    </lineage>
</organism>
<evidence type="ECO:0000259" key="10">
    <source>
        <dbReference type="PROSITE" id="PS51471"/>
    </source>
</evidence>
<evidence type="ECO:0000256" key="3">
    <source>
        <dbReference type="ARBA" id="ARBA00022763"/>
    </source>
</evidence>
<dbReference type="PROSITE" id="PS51471">
    <property type="entry name" value="FE2OG_OXY"/>
    <property type="match status" value="1"/>
</dbReference>
<keyword evidence="3" id="KW-0227">DNA damage</keyword>
<dbReference type="Pfam" id="PF13532">
    <property type="entry name" value="2OG-FeII_Oxy_2"/>
    <property type="match status" value="1"/>
</dbReference>
<feature type="binding site" evidence="9">
    <location>
        <begin position="46"/>
        <end position="48"/>
    </location>
    <ligand>
        <name>substrate</name>
    </ligand>
</feature>
<feature type="binding site" evidence="9">
    <location>
        <position position="172"/>
    </location>
    <ligand>
        <name>2-oxoglutarate</name>
        <dbReference type="ChEBI" id="CHEBI:16810"/>
    </ligand>
</feature>
<reference evidence="12" key="1">
    <citation type="submission" date="2016-10" db="EMBL/GenBank/DDBJ databases">
        <authorList>
            <person name="Varghese N."/>
            <person name="Submissions S."/>
        </authorList>
    </citation>
    <scope>NUCLEOTIDE SEQUENCE [LARGE SCALE GENOMIC DNA]</scope>
    <source>
        <strain evidence="12">DSM 11526</strain>
    </source>
</reference>
<evidence type="ECO:0000256" key="1">
    <source>
        <dbReference type="ARBA" id="ARBA00001954"/>
    </source>
</evidence>
<keyword evidence="2" id="KW-0479">Metal-binding</keyword>
<keyword evidence="7" id="KW-0408">Iron</keyword>
<dbReference type="GO" id="GO:0051747">
    <property type="term" value="F:cytosine C-5 DNA demethylase activity"/>
    <property type="evidence" value="ECO:0007669"/>
    <property type="project" value="TreeGrafter"/>
</dbReference>
<dbReference type="AlphaFoldDB" id="A0A1H3XK12"/>
<evidence type="ECO:0000256" key="8">
    <source>
        <dbReference type="ARBA" id="ARBA00023204"/>
    </source>
</evidence>
<dbReference type="InterPro" id="IPR027450">
    <property type="entry name" value="AlkB-like"/>
</dbReference>
<feature type="binding site" evidence="9">
    <location>
        <begin position="66"/>
        <end position="68"/>
    </location>
    <ligand>
        <name>substrate</name>
    </ligand>
</feature>
<evidence type="ECO:0000256" key="6">
    <source>
        <dbReference type="ARBA" id="ARBA00023002"/>
    </source>
</evidence>
<accession>A0A1H3XK12</accession>
<feature type="binding site" evidence="9">
    <location>
        <position position="184"/>
    </location>
    <ligand>
        <name>2-oxoglutarate</name>
        <dbReference type="ChEBI" id="CHEBI:16810"/>
    </ligand>
</feature>
<keyword evidence="12" id="KW-1185">Reference proteome</keyword>
<evidence type="ECO:0000313" key="12">
    <source>
        <dbReference type="Proteomes" id="UP000242469"/>
    </source>
</evidence>
<dbReference type="SUPFAM" id="SSF51197">
    <property type="entry name" value="Clavaminate synthase-like"/>
    <property type="match status" value="1"/>
</dbReference>
<dbReference type="FunFam" id="2.60.120.590:FF:000004">
    <property type="entry name" value="DNA oxidative demethylase ALKBH2"/>
    <property type="match status" value="1"/>
</dbReference>
<sequence>MTLTELSLPDAELHYLPSFLERKEADCLLQLLQQRVNWRQDRIRLFGREHLIPRLQAFQSDPGIHYTYSGLRLAGSDWLPTLRPLKQRLESLCSQPFNALLLNLYRDGQDAMGWHADNEPELGPNPLIASISLGAERRFRLRHNTHRETHTLILEHGSLLLMAGPTQHHWQHCLPRSRRCREPRINLTFRLIHV</sequence>
<dbReference type="PANTHER" id="PTHR31573">
    <property type="entry name" value="ALPHA-KETOGLUTARATE-DEPENDENT DIOXYGENASE ALKB HOMOLOG 2"/>
    <property type="match status" value="1"/>
</dbReference>
<comment type="cofactor">
    <cofactor evidence="1">
        <name>Fe(2+)</name>
        <dbReference type="ChEBI" id="CHEBI:29033"/>
    </cofactor>
</comment>
<feature type="binding site" evidence="9">
    <location>
        <position position="105"/>
    </location>
    <ligand>
        <name>2-oxoglutarate</name>
        <dbReference type="ChEBI" id="CHEBI:16810"/>
    </ligand>
</feature>
<proteinExistence type="predicted"/>
<dbReference type="PANTHER" id="PTHR31573:SF1">
    <property type="entry name" value="DNA OXIDATIVE DEMETHYLASE ALKBH2"/>
    <property type="match status" value="1"/>
</dbReference>